<dbReference type="InterPro" id="IPR002068">
    <property type="entry name" value="A-crystallin/Hsp20_dom"/>
</dbReference>
<comment type="caution">
    <text evidence="4">The sequence shown here is derived from an EMBL/GenBank/DDBJ whole genome shotgun (WGS) entry which is preliminary data.</text>
</comment>
<dbReference type="STRING" id="1454001.AW08_02664"/>
<dbReference type="Gene3D" id="2.60.40.790">
    <property type="match status" value="1"/>
</dbReference>
<feature type="domain" description="SHSP" evidence="3">
    <location>
        <begin position="46"/>
        <end position="144"/>
    </location>
</feature>
<gene>
    <name evidence="4" type="ORF">AW08_02664</name>
</gene>
<dbReference type="PROSITE" id="PS01031">
    <property type="entry name" value="SHSP"/>
    <property type="match status" value="1"/>
</dbReference>
<dbReference type="CDD" id="cd06464">
    <property type="entry name" value="ACD_sHsps-like"/>
    <property type="match status" value="1"/>
</dbReference>
<dbReference type="EMBL" id="JFAX01000016">
    <property type="protein sequence ID" value="EXI66308.1"/>
    <property type="molecule type" value="Genomic_DNA"/>
</dbReference>
<dbReference type="Pfam" id="PF00011">
    <property type="entry name" value="HSP20"/>
    <property type="match status" value="1"/>
</dbReference>
<name>A0A011M9A9_9PROT</name>
<dbReference type="PATRIC" id="fig|1454001.3.peg.2714"/>
<reference evidence="4" key="1">
    <citation type="submission" date="2014-02" db="EMBL/GenBank/DDBJ databases">
        <title>Expanding our view of genomic diversity in Candidatus Accumulibacter clades.</title>
        <authorList>
            <person name="Skennerton C.T."/>
            <person name="Barr J.J."/>
            <person name="Slater F.R."/>
            <person name="Bond P.L."/>
            <person name="Tyson G.W."/>
        </authorList>
    </citation>
    <scope>NUCLEOTIDE SEQUENCE [LARGE SCALE GENOMIC DNA]</scope>
</reference>
<sequence length="144" mass="16622">MDAGSGEGRWHMRSRERSFWMWAEALELLQGGEQLRRRFFTLDGPQPVPCWEPAVDVYQNDDELRLLVALPGVGPRQVEVVLDDDGLLVRGERPMPARLSRAAIHRIEIPYGRFERRIPLPAGRYRLDQRFFADGCLMLVLHPS</sequence>
<organism evidence="4 5">
    <name type="scientific">Candidatus Accumulibacter adjunctus</name>
    <dbReference type="NCBI Taxonomy" id="1454001"/>
    <lineage>
        <taxon>Bacteria</taxon>
        <taxon>Pseudomonadati</taxon>
        <taxon>Pseudomonadota</taxon>
        <taxon>Betaproteobacteria</taxon>
        <taxon>Candidatus Accumulibacter</taxon>
    </lineage>
</organism>
<protein>
    <submittedName>
        <fullName evidence="4">Hsp20/alpha crystallin family protein</fullName>
    </submittedName>
</protein>
<accession>A0A011M9A9</accession>
<dbReference type="Proteomes" id="UP000020218">
    <property type="component" value="Unassembled WGS sequence"/>
</dbReference>
<evidence type="ECO:0000259" key="3">
    <source>
        <dbReference type="PROSITE" id="PS01031"/>
    </source>
</evidence>
<comment type="similarity">
    <text evidence="1 2">Belongs to the small heat shock protein (HSP20) family.</text>
</comment>
<evidence type="ECO:0000256" key="1">
    <source>
        <dbReference type="PROSITE-ProRule" id="PRU00285"/>
    </source>
</evidence>
<proteinExistence type="inferred from homology"/>
<dbReference type="InterPro" id="IPR008978">
    <property type="entry name" value="HSP20-like_chaperone"/>
</dbReference>
<keyword evidence="5" id="KW-1185">Reference proteome</keyword>
<dbReference type="AlphaFoldDB" id="A0A011M9A9"/>
<evidence type="ECO:0000256" key="2">
    <source>
        <dbReference type="RuleBase" id="RU003616"/>
    </source>
</evidence>
<dbReference type="SUPFAM" id="SSF49764">
    <property type="entry name" value="HSP20-like chaperones"/>
    <property type="match status" value="1"/>
</dbReference>
<evidence type="ECO:0000313" key="5">
    <source>
        <dbReference type="Proteomes" id="UP000020218"/>
    </source>
</evidence>
<evidence type="ECO:0000313" key="4">
    <source>
        <dbReference type="EMBL" id="EXI66308.1"/>
    </source>
</evidence>